<feature type="transmembrane region" description="Helical" evidence="1">
    <location>
        <begin position="12"/>
        <end position="29"/>
    </location>
</feature>
<evidence type="ECO:0008006" key="4">
    <source>
        <dbReference type="Google" id="ProtNLM"/>
    </source>
</evidence>
<name>A0A934R3D9_9BACT</name>
<keyword evidence="1" id="KW-0472">Membrane</keyword>
<reference evidence="2" key="1">
    <citation type="submission" date="2021-01" db="EMBL/GenBank/DDBJ databases">
        <title>Modified the classification status of verrucomicrobia.</title>
        <authorList>
            <person name="Feng X."/>
        </authorList>
    </citation>
    <scope>NUCLEOTIDE SEQUENCE</scope>
    <source>
        <strain evidence="2">JCM 18052</strain>
    </source>
</reference>
<keyword evidence="1" id="KW-1133">Transmembrane helix</keyword>
<dbReference type="InterPro" id="IPR029060">
    <property type="entry name" value="PIN-like_dom_sf"/>
</dbReference>
<dbReference type="RefSeq" id="WP_200349707.1">
    <property type="nucleotide sequence ID" value="NZ_BAABHZ010000010.1"/>
</dbReference>
<evidence type="ECO:0000313" key="3">
    <source>
        <dbReference type="Proteomes" id="UP000600139"/>
    </source>
</evidence>
<dbReference type="AlphaFoldDB" id="A0A934R3D9"/>
<feature type="transmembrane region" description="Helical" evidence="1">
    <location>
        <begin position="35"/>
        <end position="54"/>
    </location>
</feature>
<dbReference type="CDD" id="cd09877">
    <property type="entry name" value="PIN_YacL-like"/>
    <property type="match status" value="1"/>
</dbReference>
<gene>
    <name evidence="2" type="ORF">JIN84_03965</name>
</gene>
<dbReference type="EMBL" id="JAENIK010000004">
    <property type="protein sequence ID" value="MBK1814755.1"/>
    <property type="molecule type" value="Genomic_DNA"/>
</dbReference>
<comment type="caution">
    <text evidence="2">The sequence shown here is derived from an EMBL/GenBank/DDBJ whole genome shotgun (WGS) entry which is preliminary data.</text>
</comment>
<keyword evidence="1" id="KW-0812">Transmembrane</keyword>
<feature type="transmembrane region" description="Helical" evidence="1">
    <location>
        <begin position="66"/>
        <end position="84"/>
    </location>
</feature>
<protein>
    <recommendedName>
        <fullName evidence="4">TRAM domain-containing protein</fullName>
    </recommendedName>
</protein>
<organism evidence="2 3">
    <name type="scientific">Luteolibacter yonseiensis</name>
    <dbReference type="NCBI Taxonomy" id="1144680"/>
    <lineage>
        <taxon>Bacteria</taxon>
        <taxon>Pseudomonadati</taxon>
        <taxon>Verrucomicrobiota</taxon>
        <taxon>Verrucomicrobiia</taxon>
        <taxon>Verrucomicrobiales</taxon>
        <taxon>Verrucomicrobiaceae</taxon>
        <taxon>Luteolibacter</taxon>
    </lineage>
</organism>
<keyword evidence="3" id="KW-1185">Reference proteome</keyword>
<evidence type="ECO:0000256" key="1">
    <source>
        <dbReference type="SAM" id="Phobius"/>
    </source>
</evidence>
<evidence type="ECO:0000313" key="2">
    <source>
        <dbReference type="EMBL" id="MBK1814755.1"/>
    </source>
</evidence>
<dbReference type="SUPFAM" id="SSF88723">
    <property type="entry name" value="PIN domain-like"/>
    <property type="match status" value="1"/>
</dbReference>
<sequence length="375" mass="40057">MASHPSVNVARLIYLLVCEAAGVAIALSTKGLMDISIGTGLLGGLGVAAFFIWIESLMKSFTLRGFSTASFGLGVGLFCAWLLTRVEITGLLELAFRNRLQDEGGVAGVELDVLRLTINVTLFASLGFLGAVLALRSNRDDFAFIIPYVRFRQDSSTGQPVVLDAEAVTDGRVLAIFRSGFLHGRLIVPRFVLDDLQARVAAGTNGERQRAQRGLDSLELMQKATDINVSIHDTLVSGESDTLNTHLIETTRLLGARLMTVDENLAKIAKIQGVDVLNIHELDDALKPAVAVGERIRLALVRTGKEDHQAVGYLPDGAMIVVNHAVSKIGSTADVIVVSTLQTASGTMVFAELYKPSGMAIRTAGPGVLPVPAER</sequence>
<proteinExistence type="predicted"/>
<dbReference type="Proteomes" id="UP000600139">
    <property type="component" value="Unassembled WGS sequence"/>
</dbReference>
<dbReference type="Gene3D" id="3.40.50.1010">
    <property type="entry name" value="5'-nuclease"/>
    <property type="match status" value="1"/>
</dbReference>
<accession>A0A934R3D9</accession>
<feature type="transmembrane region" description="Helical" evidence="1">
    <location>
        <begin position="116"/>
        <end position="135"/>
    </location>
</feature>